<sequence>MNITNTAIPDVRIVVPAVFRNGEGFFPETFDLDAFRKALGKPVGFAEEIQTHTGRHELIGLRYQMPPCVQARLVHVVNGQVFHVAVDLRKSSPTFSRWVGTVLSDENGYRFWIPEGFASGLVTLSDFADIVAQTTRPYCKASERCIRWDDPAVAIDWHGIIAPRVSECDLKGRLLDEADVFA</sequence>
<dbReference type="EC" id="5.1.3.13" evidence="3 6"/>
<dbReference type="CDD" id="cd00438">
    <property type="entry name" value="cupin_RmlC"/>
    <property type="match status" value="1"/>
</dbReference>
<keyword evidence="6" id="KW-0413">Isomerase</keyword>
<accession>C3X2Z4</accession>
<dbReference type="GO" id="GO:0008830">
    <property type="term" value="F:dTDP-4-dehydrorhamnose 3,5-epimerase activity"/>
    <property type="evidence" value="ECO:0007669"/>
    <property type="project" value="UniProtKB-UniRule"/>
</dbReference>
<evidence type="ECO:0000256" key="6">
    <source>
        <dbReference type="RuleBase" id="RU364069"/>
    </source>
</evidence>
<dbReference type="GO" id="GO:0005829">
    <property type="term" value="C:cytosol"/>
    <property type="evidence" value="ECO:0007669"/>
    <property type="project" value="TreeGrafter"/>
</dbReference>
<dbReference type="PANTHER" id="PTHR21047">
    <property type="entry name" value="DTDP-6-DEOXY-D-GLUCOSE-3,5 EPIMERASE"/>
    <property type="match status" value="1"/>
</dbReference>
<dbReference type="RefSeq" id="WP_005876670.1">
    <property type="nucleotide sequence ID" value="NZ_CABMNL010000001.1"/>
</dbReference>
<dbReference type="EMBL" id="ACDP02000023">
    <property type="protein sequence ID" value="EEO27580.1"/>
    <property type="molecule type" value="Genomic_DNA"/>
</dbReference>
<dbReference type="GO" id="GO:0019305">
    <property type="term" value="P:dTDP-rhamnose biosynthetic process"/>
    <property type="evidence" value="ECO:0007669"/>
    <property type="project" value="UniProtKB-UniRule"/>
</dbReference>
<comment type="pathway">
    <text evidence="6">Carbohydrate biosynthesis; dTDP-L-rhamnose biosynthesis.</text>
</comment>
<dbReference type="InterPro" id="IPR000888">
    <property type="entry name" value="RmlC-like"/>
</dbReference>
<dbReference type="SUPFAM" id="SSF51182">
    <property type="entry name" value="RmlC-like cupins"/>
    <property type="match status" value="1"/>
</dbReference>
<dbReference type="NCBIfam" id="TIGR01221">
    <property type="entry name" value="rmlC"/>
    <property type="match status" value="1"/>
</dbReference>
<evidence type="ECO:0000313" key="8">
    <source>
        <dbReference type="Proteomes" id="UP000003973"/>
    </source>
</evidence>
<comment type="function">
    <text evidence="2 6">Catalyzes the epimerization of the C3' and C5'positions of dTDP-6-deoxy-D-xylo-4-hexulose, forming dTDP-6-deoxy-L-lyxo-4-hexulose.</text>
</comment>
<dbReference type="HOGENOM" id="CLU_090940_1_1_4"/>
<dbReference type="eggNOG" id="COG1898">
    <property type="taxonomic scope" value="Bacteria"/>
</dbReference>
<gene>
    <name evidence="7" type="ORF">OFAG_00733</name>
</gene>
<evidence type="ECO:0000256" key="4">
    <source>
        <dbReference type="ARBA" id="ARBA00019595"/>
    </source>
</evidence>
<protein>
    <recommendedName>
        <fullName evidence="4 6">dTDP-4-dehydrorhamnose 3,5-epimerase</fullName>
        <ecNumber evidence="3 6">5.1.3.13</ecNumber>
    </recommendedName>
    <alternativeName>
        <fullName evidence="6">Thymidine diphospho-4-keto-rhamnose 3,5-epimerase</fullName>
    </alternativeName>
</protein>
<comment type="subunit">
    <text evidence="6">Homodimer.</text>
</comment>
<evidence type="ECO:0000256" key="2">
    <source>
        <dbReference type="ARBA" id="ARBA00001997"/>
    </source>
</evidence>
<comment type="caution">
    <text evidence="7">The sequence shown here is derived from an EMBL/GenBank/DDBJ whole genome shotgun (WGS) entry which is preliminary data.</text>
</comment>
<proteinExistence type="inferred from homology"/>
<name>C3X2Z4_9BURK</name>
<evidence type="ECO:0000256" key="3">
    <source>
        <dbReference type="ARBA" id="ARBA00012098"/>
    </source>
</evidence>
<dbReference type="AlphaFoldDB" id="C3X2Z4"/>
<dbReference type="Gene3D" id="2.60.120.10">
    <property type="entry name" value="Jelly Rolls"/>
    <property type="match status" value="1"/>
</dbReference>
<organism evidence="7 8">
    <name type="scientific">Oxalobacter paraformigenes</name>
    <dbReference type="NCBI Taxonomy" id="556268"/>
    <lineage>
        <taxon>Bacteria</taxon>
        <taxon>Pseudomonadati</taxon>
        <taxon>Pseudomonadota</taxon>
        <taxon>Betaproteobacteria</taxon>
        <taxon>Burkholderiales</taxon>
        <taxon>Oxalobacteraceae</taxon>
        <taxon>Oxalobacter</taxon>
    </lineage>
</organism>
<evidence type="ECO:0000256" key="1">
    <source>
        <dbReference type="ARBA" id="ARBA00001298"/>
    </source>
</evidence>
<dbReference type="Proteomes" id="UP000003973">
    <property type="component" value="Unassembled WGS sequence"/>
</dbReference>
<dbReference type="UniPathway" id="UPA00124"/>
<dbReference type="Pfam" id="PF00908">
    <property type="entry name" value="dTDP_sugar_isom"/>
    <property type="match status" value="1"/>
</dbReference>
<dbReference type="InterPro" id="IPR011051">
    <property type="entry name" value="RmlC_Cupin_sf"/>
</dbReference>
<evidence type="ECO:0000256" key="5">
    <source>
        <dbReference type="PIRSR" id="PIRSR600888-3"/>
    </source>
</evidence>
<feature type="site" description="Participates in a stacking interaction with the thymidine ring of dTDP-4-oxo-6-deoxyglucose" evidence="5">
    <location>
        <position position="138"/>
    </location>
</feature>
<comment type="catalytic activity">
    <reaction evidence="1 6">
        <text>dTDP-4-dehydro-6-deoxy-alpha-D-glucose = dTDP-4-dehydro-beta-L-rhamnose</text>
        <dbReference type="Rhea" id="RHEA:16969"/>
        <dbReference type="ChEBI" id="CHEBI:57649"/>
        <dbReference type="ChEBI" id="CHEBI:62830"/>
        <dbReference type="EC" id="5.1.3.13"/>
    </reaction>
</comment>
<reference evidence="7" key="1">
    <citation type="submission" date="2011-10" db="EMBL/GenBank/DDBJ databases">
        <title>The Genome Sequence of Oxalobacter formigenes HOxBLS.</title>
        <authorList>
            <consortium name="The Broad Institute Genome Sequencing Platform"/>
            <person name="Earl A."/>
            <person name="Ward D."/>
            <person name="Feldgarden M."/>
            <person name="Gevers D."/>
            <person name="Allison M.J."/>
            <person name="Humphrey S."/>
            <person name="Young S.K."/>
            <person name="Zeng Q."/>
            <person name="Gargeya S."/>
            <person name="Fitzgerald M."/>
            <person name="Haas B."/>
            <person name="Abouelleil A."/>
            <person name="Alvarado L."/>
            <person name="Arachchi H.M."/>
            <person name="Berlin A."/>
            <person name="Brown A."/>
            <person name="Chapman S.B."/>
            <person name="Chen Z."/>
            <person name="Dunbar C."/>
            <person name="Freedman E."/>
            <person name="Gearin G."/>
            <person name="Goldberg J."/>
            <person name="Griggs A."/>
            <person name="Gujja S."/>
            <person name="Heiman D."/>
            <person name="Howarth C."/>
            <person name="Larson L."/>
            <person name="Lui A."/>
            <person name="MacDonald P.J.P."/>
            <person name="Montmayeur A."/>
            <person name="Murphy C."/>
            <person name="Neiman D."/>
            <person name="Pearson M."/>
            <person name="Priest M."/>
            <person name="Roberts A."/>
            <person name="Saif S."/>
            <person name="Shea T."/>
            <person name="Shenoy N."/>
            <person name="Sisk P."/>
            <person name="Stolte C."/>
            <person name="Sykes S."/>
            <person name="Wortman J."/>
            <person name="Nusbaum C."/>
            <person name="Birren B."/>
        </authorList>
    </citation>
    <scope>NUCLEOTIDE SEQUENCE [LARGE SCALE GENOMIC DNA]</scope>
    <source>
        <strain evidence="7">HOxBLS</strain>
    </source>
</reference>
<dbReference type="GO" id="GO:0000271">
    <property type="term" value="P:polysaccharide biosynthetic process"/>
    <property type="evidence" value="ECO:0007669"/>
    <property type="project" value="TreeGrafter"/>
</dbReference>
<keyword evidence="8" id="KW-1185">Reference proteome</keyword>
<comment type="similarity">
    <text evidence="6">Belongs to the dTDP-4-dehydrorhamnose 3,5-epimerase family.</text>
</comment>
<evidence type="ECO:0000313" key="7">
    <source>
        <dbReference type="EMBL" id="EEO27580.1"/>
    </source>
</evidence>
<dbReference type="InterPro" id="IPR014710">
    <property type="entry name" value="RmlC-like_jellyroll"/>
</dbReference>
<dbReference type="PANTHER" id="PTHR21047:SF2">
    <property type="entry name" value="THYMIDINE DIPHOSPHO-4-KETO-RHAMNOSE 3,5-EPIMERASE"/>
    <property type="match status" value="1"/>
</dbReference>